<evidence type="ECO:0000256" key="2">
    <source>
        <dbReference type="SAM" id="MobiDB-lite"/>
    </source>
</evidence>
<name>A0A388M249_CHABU</name>
<dbReference type="GO" id="GO:0046982">
    <property type="term" value="F:protein heterodimerization activity"/>
    <property type="evidence" value="ECO:0007669"/>
    <property type="project" value="InterPro"/>
</dbReference>
<dbReference type="SUPFAM" id="SSF47113">
    <property type="entry name" value="Histone-fold"/>
    <property type="match status" value="1"/>
</dbReference>
<feature type="region of interest" description="Disordered" evidence="2">
    <location>
        <begin position="43"/>
        <end position="75"/>
    </location>
</feature>
<dbReference type="Gramene" id="GBG88543">
    <property type="protein sequence ID" value="GBG88543"/>
    <property type="gene ID" value="CBR_g48012"/>
</dbReference>
<dbReference type="Pfam" id="PF00125">
    <property type="entry name" value="Histone"/>
    <property type="match status" value="1"/>
</dbReference>
<evidence type="ECO:0000256" key="1">
    <source>
        <dbReference type="ARBA" id="ARBA00010343"/>
    </source>
</evidence>
<proteinExistence type="inferred from homology"/>
<keyword evidence="5" id="KW-1185">Reference proteome</keyword>
<dbReference type="OrthoDB" id="420022at2759"/>
<gene>
    <name evidence="4" type="ORF">CBR_g48012</name>
</gene>
<dbReference type="GO" id="GO:0000786">
    <property type="term" value="C:nucleosome"/>
    <property type="evidence" value="ECO:0007669"/>
    <property type="project" value="InterPro"/>
</dbReference>
<dbReference type="GO" id="GO:0030527">
    <property type="term" value="F:structural constituent of chromatin"/>
    <property type="evidence" value="ECO:0007669"/>
    <property type="project" value="InterPro"/>
</dbReference>
<dbReference type="InterPro" id="IPR009072">
    <property type="entry name" value="Histone-fold"/>
</dbReference>
<comment type="caution">
    <text evidence="4">The sequence shown here is derived from an EMBL/GenBank/DDBJ whole genome shotgun (WGS) entry which is preliminary data.</text>
</comment>
<organism evidence="4 5">
    <name type="scientific">Chara braunii</name>
    <name type="common">Braun's stonewort</name>
    <dbReference type="NCBI Taxonomy" id="69332"/>
    <lineage>
        <taxon>Eukaryota</taxon>
        <taxon>Viridiplantae</taxon>
        <taxon>Streptophyta</taxon>
        <taxon>Charophyceae</taxon>
        <taxon>Charales</taxon>
        <taxon>Characeae</taxon>
        <taxon>Chara</taxon>
    </lineage>
</organism>
<dbReference type="SMART" id="SM00428">
    <property type="entry name" value="H3"/>
    <property type="match status" value="1"/>
</dbReference>
<dbReference type="InterPro" id="IPR007125">
    <property type="entry name" value="H2A/H2B/H3"/>
</dbReference>
<reference evidence="4 5" key="1">
    <citation type="journal article" date="2018" name="Cell">
        <title>The Chara Genome: Secondary Complexity and Implications for Plant Terrestrialization.</title>
        <authorList>
            <person name="Nishiyama T."/>
            <person name="Sakayama H."/>
            <person name="Vries J.D."/>
            <person name="Buschmann H."/>
            <person name="Saint-Marcoux D."/>
            <person name="Ullrich K.K."/>
            <person name="Haas F.B."/>
            <person name="Vanderstraeten L."/>
            <person name="Becker D."/>
            <person name="Lang D."/>
            <person name="Vosolsobe S."/>
            <person name="Rombauts S."/>
            <person name="Wilhelmsson P.K.I."/>
            <person name="Janitza P."/>
            <person name="Kern R."/>
            <person name="Heyl A."/>
            <person name="Rumpler F."/>
            <person name="Villalobos L.I.A.C."/>
            <person name="Clay J.M."/>
            <person name="Skokan R."/>
            <person name="Toyoda A."/>
            <person name="Suzuki Y."/>
            <person name="Kagoshima H."/>
            <person name="Schijlen E."/>
            <person name="Tajeshwar N."/>
            <person name="Catarino B."/>
            <person name="Hetherington A.J."/>
            <person name="Saltykova A."/>
            <person name="Bonnot C."/>
            <person name="Breuninger H."/>
            <person name="Symeonidi A."/>
            <person name="Radhakrishnan G.V."/>
            <person name="Van Nieuwerburgh F."/>
            <person name="Deforce D."/>
            <person name="Chang C."/>
            <person name="Karol K.G."/>
            <person name="Hedrich R."/>
            <person name="Ulvskov P."/>
            <person name="Glockner G."/>
            <person name="Delwiche C.F."/>
            <person name="Petrasek J."/>
            <person name="Van de Peer Y."/>
            <person name="Friml J."/>
            <person name="Beilby M."/>
            <person name="Dolan L."/>
            <person name="Kohara Y."/>
            <person name="Sugano S."/>
            <person name="Fujiyama A."/>
            <person name="Delaux P.-M."/>
            <person name="Quint M."/>
            <person name="TheiBen G."/>
            <person name="Hagemann M."/>
            <person name="Harholt J."/>
            <person name="Dunand C."/>
            <person name="Zachgo S."/>
            <person name="Langdale J."/>
            <person name="Maumus F."/>
            <person name="Straeten D.V.D."/>
            <person name="Gould S.B."/>
            <person name="Rensing S.A."/>
        </authorList>
    </citation>
    <scope>NUCLEOTIDE SEQUENCE [LARGE SCALE GENOMIC DNA]</scope>
    <source>
        <strain evidence="4 5">S276</strain>
    </source>
</reference>
<feature type="domain" description="Core Histone H2A/H2B/H3" evidence="3">
    <location>
        <begin position="208"/>
        <end position="284"/>
    </location>
</feature>
<comment type="similarity">
    <text evidence="1">Belongs to the histone H3 family.</text>
</comment>
<dbReference type="PANTHER" id="PTHR11426">
    <property type="entry name" value="HISTONE H3"/>
    <property type="match status" value="1"/>
</dbReference>
<dbReference type="EMBL" id="BFEA01000679">
    <property type="protein sequence ID" value="GBG88543.1"/>
    <property type="molecule type" value="Genomic_DNA"/>
</dbReference>
<sequence length="346" mass="38157">MEMEDILKGFADGNKEGNSAGGNTADCAEVLATIYAQTAEMMGDGDETENDAGGSTCETEKVGEEREEGGLGSKESLTGCIMKDENVVKTSTGEEYPYDINWVSGRVQLGIVGGAPCFAFKVDGTWVPFPAPKMNTWQNVTLSIVFDRVLRLNDGATPQEKGRYALEMWRVLEAQGQFRVNDFFYDSFDCGQPWVIGGNDATGSTACHESDARKHPRPFLRLMREVVEEDIAPSMGVRFQMTAVRALMEVAEAYLVANFENTNQVAIHSKRVTIQVKDMRLVDRLSKPRWVEKYQGCNVNLRGIIEISVARAFLQFCTTGLHVCPLLVGSVGMFHYWVAGTSPSTT</sequence>
<dbReference type="AlphaFoldDB" id="A0A388M249"/>
<dbReference type="InterPro" id="IPR000164">
    <property type="entry name" value="Histone_H3/CENP-A"/>
</dbReference>
<dbReference type="Gene3D" id="1.10.20.10">
    <property type="entry name" value="Histone, subunit A"/>
    <property type="match status" value="1"/>
</dbReference>
<evidence type="ECO:0000313" key="5">
    <source>
        <dbReference type="Proteomes" id="UP000265515"/>
    </source>
</evidence>
<protein>
    <recommendedName>
        <fullName evidence="3">Core Histone H2A/H2B/H3 domain-containing protein</fullName>
    </recommendedName>
</protein>
<evidence type="ECO:0000259" key="3">
    <source>
        <dbReference type="Pfam" id="PF00125"/>
    </source>
</evidence>
<dbReference type="GO" id="GO:0003677">
    <property type="term" value="F:DNA binding"/>
    <property type="evidence" value="ECO:0007669"/>
    <property type="project" value="InterPro"/>
</dbReference>
<dbReference type="STRING" id="69332.A0A388M249"/>
<evidence type="ECO:0000313" key="4">
    <source>
        <dbReference type="EMBL" id="GBG88543.1"/>
    </source>
</evidence>
<accession>A0A388M249</accession>
<dbReference type="Proteomes" id="UP000265515">
    <property type="component" value="Unassembled WGS sequence"/>
</dbReference>